<dbReference type="EMBL" id="JBBPIX010000013">
    <property type="protein sequence ID" value="MEK6466334.1"/>
    <property type="molecule type" value="Genomic_DNA"/>
</dbReference>
<dbReference type="Gene3D" id="3.40.50.620">
    <property type="entry name" value="HUPs"/>
    <property type="match status" value="1"/>
</dbReference>
<dbReference type="SUPFAM" id="SSF52402">
    <property type="entry name" value="Adenine nucleotide alpha hydrolases-like"/>
    <property type="match status" value="1"/>
</dbReference>
<proteinExistence type="predicted"/>
<dbReference type="Proteomes" id="UP001367513">
    <property type="component" value="Unassembled WGS sequence"/>
</dbReference>
<sequence>MRGREDATAAAGPRRGPVVVVGRDELDPDDVRWAAGVARRSGRDLRLVVVVPPPRRTVGGPPTGAARTEMARRLLDAVTDEVAVETGEVDLEAELRRDGWDRVLRDEARTAGLVVLARYAAWPAHPPAGCPVVRAGRASRRRDPAPEPATFHRLTAGDAAPGPLPQA</sequence>
<dbReference type="RefSeq" id="WP_346864715.1">
    <property type="nucleotide sequence ID" value="NZ_JBBPIX010000013.1"/>
</dbReference>
<evidence type="ECO:0000313" key="2">
    <source>
        <dbReference type="EMBL" id="MEK6466334.1"/>
    </source>
</evidence>
<keyword evidence="3" id="KW-1185">Reference proteome</keyword>
<name>A0ABU9AKU1_PSEA5</name>
<evidence type="ECO:0000313" key="3">
    <source>
        <dbReference type="Proteomes" id="UP001367513"/>
    </source>
</evidence>
<feature type="region of interest" description="Disordered" evidence="1">
    <location>
        <begin position="135"/>
        <end position="167"/>
    </location>
</feature>
<evidence type="ECO:0000256" key="1">
    <source>
        <dbReference type="SAM" id="MobiDB-lite"/>
    </source>
</evidence>
<protein>
    <recommendedName>
        <fullName evidence="4">Universal stress protein family protein</fullName>
    </recommendedName>
</protein>
<organism evidence="2 3">
    <name type="scientific">Pseudonocardia alni subsp. carboxydivorans</name>
    <dbReference type="NCBI Taxonomy" id="415010"/>
    <lineage>
        <taxon>Bacteria</taxon>
        <taxon>Bacillati</taxon>
        <taxon>Actinomycetota</taxon>
        <taxon>Actinomycetes</taxon>
        <taxon>Pseudonocardiales</taxon>
        <taxon>Pseudonocardiaceae</taxon>
        <taxon>Pseudonocardia</taxon>
    </lineage>
</organism>
<accession>A0ABU9AKU1</accession>
<evidence type="ECO:0008006" key="4">
    <source>
        <dbReference type="Google" id="ProtNLM"/>
    </source>
</evidence>
<comment type="caution">
    <text evidence="2">The sequence shown here is derived from an EMBL/GenBank/DDBJ whole genome shotgun (WGS) entry which is preliminary data.</text>
</comment>
<reference evidence="2 3" key="1">
    <citation type="submission" date="2024-03" db="EMBL/GenBank/DDBJ databases">
        <title>Draft genome sequence of Pseudonocardia carboxydivorans JCM 14827.</title>
        <authorList>
            <person name="Duangmal K."/>
        </authorList>
    </citation>
    <scope>NUCLEOTIDE SEQUENCE [LARGE SCALE GENOMIC DNA]</scope>
    <source>
        <strain evidence="2 3">JCM 14827</strain>
    </source>
</reference>
<gene>
    <name evidence="2" type="ORF">WG925_21540</name>
</gene>
<dbReference type="InterPro" id="IPR014729">
    <property type="entry name" value="Rossmann-like_a/b/a_fold"/>
</dbReference>